<keyword evidence="11" id="KW-1185">Reference proteome</keyword>
<evidence type="ECO:0000259" key="9">
    <source>
        <dbReference type="PROSITE" id="PS50222"/>
    </source>
</evidence>
<feature type="binding site" evidence="7">
    <location>
        <position position="151"/>
    </location>
    <ligand>
        <name>Ca(2+)</name>
        <dbReference type="ChEBI" id="CHEBI:29108"/>
        <label>1</label>
    </ligand>
</feature>
<sequence>MSHEKRENNQLVPLTPALIFRWSETIKGHREQRGRSLQSTRVLSVSSVLYKAKTAEIKMAFANVLTDAEVAAALDGCKDAGTFDHKKFFSACGLSSKTADDVKKAFAIIDQDKSGFIEEDELKLFLQNFKAGARVLTDTETSTFLKAGDTDGDGKIGADEFAAMVKA</sequence>
<keyword evidence="4 7" id="KW-0106">Calcium</keyword>
<dbReference type="Pfam" id="PF13499">
    <property type="entry name" value="EF-hand_7"/>
    <property type="match status" value="1"/>
</dbReference>
<gene>
    <name evidence="10" type="ORF">AKAME5_001752100</name>
</gene>
<name>A0AAD3N527_LATJO</name>
<dbReference type="FunFam" id="1.10.238.10:FF:000060">
    <property type="entry name" value="Parvalbumin, thymic"/>
    <property type="match status" value="1"/>
</dbReference>
<dbReference type="PRINTS" id="PR01697">
    <property type="entry name" value="PARVALBUMIN"/>
</dbReference>
<evidence type="ECO:0000256" key="4">
    <source>
        <dbReference type="ARBA" id="ARBA00022837"/>
    </source>
</evidence>
<keyword evidence="3" id="KW-0677">Repeat</keyword>
<evidence type="ECO:0000256" key="3">
    <source>
        <dbReference type="ARBA" id="ARBA00022737"/>
    </source>
</evidence>
<dbReference type="SUPFAM" id="SSF47473">
    <property type="entry name" value="EF-hand"/>
    <property type="match status" value="1"/>
</dbReference>
<dbReference type="GO" id="GO:0005509">
    <property type="term" value="F:calcium ion binding"/>
    <property type="evidence" value="ECO:0007669"/>
    <property type="project" value="UniProtKB-UniRule"/>
</dbReference>
<evidence type="ECO:0000256" key="2">
    <source>
        <dbReference type="ARBA" id="ARBA00022723"/>
    </source>
</evidence>
<feature type="binding site" evidence="7">
    <location>
        <position position="114"/>
    </location>
    <ligand>
        <name>Ca(2+)</name>
        <dbReference type="ChEBI" id="CHEBI:29108"/>
        <label>1</label>
    </ligand>
</feature>
<feature type="domain" description="EF-hand" evidence="9">
    <location>
        <begin position="97"/>
        <end position="132"/>
    </location>
</feature>
<protein>
    <recommendedName>
        <fullName evidence="8">Parvalbumin</fullName>
    </recommendedName>
</protein>
<evidence type="ECO:0000256" key="7">
    <source>
        <dbReference type="PIRSR" id="PIRSR608080-1"/>
    </source>
</evidence>
<comment type="caution">
    <text evidence="10">The sequence shown here is derived from an EMBL/GenBank/DDBJ whole genome shotgun (WGS) entry which is preliminary data.</text>
</comment>
<dbReference type="Proteomes" id="UP001279410">
    <property type="component" value="Unassembled WGS sequence"/>
</dbReference>
<feature type="binding site" evidence="7">
    <location>
        <position position="110"/>
    </location>
    <ligand>
        <name>Ca(2+)</name>
        <dbReference type="ChEBI" id="CHEBI:29108"/>
        <label>1</label>
    </ligand>
</feature>
<dbReference type="InterPro" id="IPR018247">
    <property type="entry name" value="EF_Hand_1_Ca_BS"/>
</dbReference>
<feature type="binding site" evidence="7">
    <location>
        <position position="153"/>
    </location>
    <ligand>
        <name>Ca(2+)</name>
        <dbReference type="ChEBI" id="CHEBI:29108"/>
        <label>1</label>
    </ligand>
</feature>
<dbReference type="GO" id="GO:0005737">
    <property type="term" value="C:cytoplasm"/>
    <property type="evidence" value="ECO:0007669"/>
    <property type="project" value="TreeGrafter"/>
</dbReference>
<dbReference type="SMART" id="SM00054">
    <property type="entry name" value="EFh"/>
    <property type="match status" value="2"/>
</dbReference>
<comment type="similarity">
    <text evidence="1 8">Belongs to the parvalbumin family.</text>
</comment>
<dbReference type="InterPro" id="IPR002048">
    <property type="entry name" value="EF_hand_dom"/>
</dbReference>
<accession>A0AAD3N527</accession>
<dbReference type="InterPro" id="IPR011992">
    <property type="entry name" value="EF-hand-dom_pair"/>
</dbReference>
<dbReference type="PROSITE" id="PS00018">
    <property type="entry name" value="EF_HAND_1"/>
    <property type="match status" value="2"/>
</dbReference>
<dbReference type="AlphaFoldDB" id="A0AAD3N527"/>
<comment type="function">
    <text evidence="6 8">In muscle, parvalbumin is thought to be involved in relaxation after contraction. It binds two calcium ions.</text>
</comment>
<keyword evidence="5" id="KW-0514">Muscle protein</keyword>
<dbReference type="PROSITE" id="PS50222">
    <property type="entry name" value="EF_HAND_2"/>
    <property type="match status" value="2"/>
</dbReference>
<feature type="binding site" evidence="7">
    <location>
        <position position="155"/>
    </location>
    <ligand>
        <name>Ca(2+)</name>
        <dbReference type="ChEBI" id="CHEBI:29108"/>
        <label>1</label>
    </ligand>
</feature>
<feature type="binding site" evidence="7">
    <location>
        <position position="121"/>
    </location>
    <ligand>
        <name>Ca(2+)</name>
        <dbReference type="ChEBI" id="CHEBI:29108"/>
        <label>1</label>
    </ligand>
</feature>
<feature type="binding site" evidence="7">
    <location>
        <position position="160"/>
    </location>
    <ligand>
        <name>Ca(2+)</name>
        <dbReference type="ChEBI" id="CHEBI:29108"/>
        <label>1</label>
    </ligand>
</feature>
<evidence type="ECO:0000256" key="1">
    <source>
        <dbReference type="ARBA" id="ARBA00009753"/>
    </source>
</evidence>
<feature type="binding site" evidence="7">
    <location>
        <position position="149"/>
    </location>
    <ligand>
        <name>Ca(2+)</name>
        <dbReference type="ChEBI" id="CHEBI:29108"/>
        <label>1</label>
    </ligand>
</feature>
<feature type="domain" description="EF-hand" evidence="9">
    <location>
        <begin position="136"/>
        <end position="167"/>
    </location>
</feature>
<dbReference type="PANTHER" id="PTHR11653:SF12">
    <property type="entry name" value="PARVALBUMIN"/>
    <property type="match status" value="1"/>
</dbReference>
<keyword evidence="2 7" id="KW-0479">Metal-binding</keyword>
<dbReference type="PANTHER" id="PTHR11653">
    <property type="entry name" value="PARVALBUMIN ALPHA"/>
    <property type="match status" value="1"/>
</dbReference>
<evidence type="ECO:0000256" key="6">
    <source>
        <dbReference type="ARBA" id="ARBA00025308"/>
    </source>
</evidence>
<feature type="binding site" evidence="7">
    <location>
        <position position="116"/>
    </location>
    <ligand>
        <name>Ca(2+)</name>
        <dbReference type="ChEBI" id="CHEBI:29108"/>
        <label>1</label>
    </ligand>
</feature>
<proteinExistence type="inferred from homology"/>
<feature type="binding site" evidence="7">
    <location>
        <position position="112"/>
    </location>
    <ligand>
        <name>Ca(2+)</name>
        <dbReference type="ChEBI" id="CHEBI:29108"/>
        <label>1</label>
    </ligand>
</feature>
<evidence type="ECO:0000256" key="8">
    <source>
        <dbReference type="RuleBase" id="RU368048"/>
    </source>
</evidence>
<dbReference type="CDD" id="cd16255">
    <property type="entry name" value="EFh_parvalbumin_beta"/>
    <property type="match status" value="1"/>
</dbReference>
<organism evidence="10 11">
    <name type="scientific">Lates japonicus</name>
    <name type="common">Japanese lates</name>
    <dbReference type="NCBI Taxonomy" id="270547"/>
    <lineage>
        <taxon>Eukaryota</taxon>
        <taxon>Metazoa</taxon>
        <taxon>Chordata</taxon>
        <taxon>Craniata</taxon>
        <taxon>Vertebrata</taxon>
        <taxon>Euteleostomi</taxon>
        <taxon>Actinopterygii</taxon>
        <taxon>Neopterygii</taxon>
        <taxon>Teleostei</taxon>
        <taxon>Neoteleostei</taxon>
        <taxon>Acanthomorphata</taxon>
        <taxon>Carangaria</taxon>
        <taxon>Carangaria incertae sedis</taxon>
        <taxon>Centropomidae</taxon>
        <taxon>Lates</taxon>
    </lineage>
</organism>
<dbReference type="InterPro" id="IPR008080">
    <property type="entry name" value="Parvalbumin"/>
</dbReference>
<reference evidence="10" key="1">
    <citation type="submission" date="2022-08" db="EMBL/GenBank/DDBJ databases">
        <title>Genome sequencing of akame (Lates japonicus).</title>
        <authorList>
            <person name="Hashiguchi Y."/>
            <person name="Takahashi H."/>
        </authorList>
    </citation>
    <scope>NUCLEOTIDE SEQUENCE</scope>
    <source>
        <strain evidence="10">Kochi</strain>
    </source>
</reference>
<evidence type="ECO:0000313" key="11">
    <source>
        <dbReference type="Proteomes" id="UP001279410"/>
    </source>
</evidence>
<dbReference type="Gene3D" id="1.10.238.10">
    <property type="entry name" value="EF-hand"/>
    <property type="match status" value="1"/>
</dbReference>
<evidence type="ECO:0000313" key="10">
    <source>
        <dbReference type="EMBL" id="GLD66101.1"/>
    </source>
</evidence>
<evidence type="ECO:0000256" key="5">
    <source>
        <dbReference type="ARBA" id="ARBA00023179"/>
    </source>
</evidence>
<dbReference type="EMBL" id="BRZM01000088">
    <property type="protein sequence ID" value="GLD66101.1"/>
    <property type="molecule type" value="Genomic_DNA"/>
</dbReference>